<proteinExistence type="predicted"/>
<dbReference type="EMBL" id="UHIV01000002">
    <property type="protein sequence ID" value="SUP58561.1"/>
    <property type="molecule type" value="Genomic_DNA"/>
</dbReference>
<dbReference type="AlphaFoldDB" id="A0A380P1P0"/>
<dbReference type="Proteomes" id="UP000254621">
    <property type="component" value="Unassembled WGS sequence"/>
</dbReference>
<accession>A0A380P1P0</accession>
<organism evidence="1 2">
    <name type="scientific">Weissella viridescens</name>
    <name type="common">Lactobacillus viridescens</name>
    <dbReference type="NCBI Taxonomy" id="1629"/>
    <lineage>
        <taxon>Bacteria</taxon>
        <taxon>Bacillati</taxon>
        <taxon>Bacillota</taxon>
        <taxon>Bacilli</taxon>
        <taxon>Lactobacillales</taxon>
        <taxon>Lactobacillaceae</taxon>
        <taxon>Weissella</taxon>
    </lineage>
</organism>
<sequence>MSTNLSIMPFGGVRENGKNMYAVTVGKDIYILDAGLNILKVIYWELTSSSLILVI</sequence>
<dbReference type="SUPFAM" id="SSF56281">
    <property type="entry name" value="Metallo-hydrolase/oxidoreductase"/>
    <property type="match status" value="1"/>
</dbReference>
<evidence type="ECO:0000313" key="1">
    <source>
        <dbReference type="EMBL" id="SUP58561.1"/>
    </source>
</evidence>
<evidence type="ECO:0000313" key="2">
    <source>
        <dbReference type="Proteomes" id="UP000254621"/>
    </source>
</evidence>
<reference evidence="1 2" key="1">
    <citation type="submission" date="2018-06" db="EMBL/GenBank/DDBJ databases">
        <authorList>
            <consortium name="Pathogen Informatics"/>
            <person name="Doyle S."/>
        </authorList>
    </citation>
    <scope>NUCLEOTIDE SEQUENCE [LARGE SCALE GENOMIC DNA]</scope>
    <source>
        <strain evidence="1 2">NCTC13645</strain>
    </source>
</reference>
<protein>
    <submittedName>
        <fullName evidence="1">Uncharacterized protein</fullName>
    </submittedName>
</protein>
<name>A0A380P1P0_WEIVI</name>
<gene>
    <name evidence="1" type="ORF">NCTC13645_01012</name>
</gene>
<dbReference type="Gene3D" id="3.60.15.10">
    <property type="entry name" value="Ribonuclease Z/Hydroxyacylglutathione hydrolase-like"/>
    <property type="match status" value="1"/>
</dbReference>
<dbReference type="InterPro" id="IPR036866">
    <property type="entry name" value="RibonucZ/Hydroxyglut_hydro"/>
</dbReference>